<gene>
    <name evidence="2" type="ORF">OG517_40885</name>
</gene>
<dbReference type="Pfam" id="PF21686">
    <property type="entry name" value="LigD_Prim-Pol"/>
    <property type="match status" value="1"/>
</dbReference>
<protein>
    <recommendedName>
        <fullName evidence="1">DNA ligase D polymerase domain-containing protein</fullName>
    </recommendedName>
</protein>
<dbReference type="RefSeq" id="WP_328965466.1">
    <property type="nucleotide sequence ID" value="NZ_CP108090.1"/>
</dbReference>
<organism evidence="2 3">
    <name type="scientific">Streptomyces virginiae</name>
    <name type="common">Streptomyces cinnamonensis</name>
    <dbReference type="NCBI Taxonomy" id="1961"/>
    <lineage>
        <taxon>Bacteria</taxon>
        <taxon>Bacillati</taxon>
        <taxon>Actinomycetota</taxon>
        <taxon>Actinomycetes</taxon>
        <taxon>Kitasatosporales</taxon>
        <taxon>Streptomycetaceae</taxon>
        <taxon>Streptomyces</taxon>
    </lineage>
</organism>
<dbReference type="Proteomes" id="UP001432039">
    <property type="component" value="Chromosome"/>
</dbReference>
<feature type="domain" description="DNA ligase D polymerase" evidence="1">
    <location>
        <begin position="22"/>
        <end position="103"/>
    </location>
</feature>
<dbReference type="Gene3D" id="3.90.920.10">
    <property type="entry name" value="DNA primase, PRIM domain"/>
    <property type="match status" value="1"/>
</dbReference>
<dbReference type="PANTHER" id="PTHR42705:SF2">
    <property type="entry name" value="BIFUNCTIONAL NON-HOMOLOGOUS END JOINING PROTEIN LIGD"/>
    <property type="match status" value="1"/>
</dbReference>
<name>A0ABZ1TR91_STRVG</name>
<dbReference type="PANTHER" id="PTHR42705">
    <property type="entry name" value="BIFUNCTIONAL NON-HOMOLOGOUS END JOINING PROTEIN LIGD"/>
    <property type="match status" value="1"/>
</dbReference>
<evidence type="ECO:0000313" key="2">
    <source>
        <dbReference type="EMBL" id="WUQ17241.1"/>
    </source>
</evidence>
<proteinExistence type="predicted"/>
<dbReference type="InterPro" id="IPR014145">
    <property type="entry name" value="LigD_pol_dom"/>
</dbReference>
<dbReference type="EMBL" id="CP108090">
    <property type="protein sequence ID" value="WUQ17241.1"/>
    <property type="molecule type" value="Genomic_DNA"/>
</dbReference>
<evidence type="ECO:0000259" key="1">
    <source>
        <dbReference type="Pfam" id="PF21686"/>
    </source>
</evidence>
<accession>A0ABZ1TR91</accession>
<sequence length="112" mass="12065">MTDDAAMADTARQVRTRLAAASRAVSTEVRGCARDLAEKLALCHPDQLTAAPRKEARKGWLYLDVQRNGRAQTAVAPYAVRARAGASLAAPMTWGELDDRLSARADGLSPWS</sequence>
<evidence type="ECO:0000313" key="3">
    <source>
        <dbReference type="Proteomes" id="UP001432039"/>
    </source>
</evidence>
<dbReference type="InterPro" id="IPR052171">
    <property type="entry name" value="NHEJ_LigD"/>
</dbReference>
<keyword evidence="3" id="KW-1185">Reference proteome</keyword>
<reference evidence="2" key="1">
    <citation type="submission" date="2022-10" db="EMBL/GenBank/DDBJ databases">
        <title>The complete genomes of actinobacterial strains from the NBC collection.</title>
        <authorList>
            <person name="Joergensen T.S."/>
            <person name="Alvarez Arevalo M."/>
            <person name="Sterndorff E.B."/>
            <person name="Faurdal D."/>
            <person name="Vuksanovic O."/>
            <person name="Mourched A.-S."/>
            <person name="Charusanti P."/>
            <person name="Shaw S."/>
            <person name="Blin K."/>
            <person name="Weber T."/>
        </authorList>
    </citation>
    <scope>NUCLEOTIDE SEQUENCE</scope>
    <source>
        <strain evidence="2">NBC_00248</strain>
    </source>
</reference>